<feature type="transmembrane region" description="Helical" evidence="2">
    <location>
        <begin position="30"/>
        <end position="49"/>
    </location>
</feature>
<keyword evidence="2" id="KW-0812">Transmembrane</keyword>
<dbReference type="Proteomes" id="UP000592181">
    <property type="component" value="Unassembled WGS sequence"/>
</dbReference>
<keyword evidence="3" id="KW-0378">Hydrolase</keyword>
<gene>
    <name evidence="3" type="ORF">BJY28_001536</name>
</gene>
<evidence type="ECO:0000256" key="2">
    <source>
        <dbReference type="SAM" id="Phobius"/>
    </source>
</evidence>
<accession>A0A852X3M1</accession>
<evidence type="ECO:0000313" key="4">
    <source>
        <dbReference type="Proteomes" id="UP000592181"/>
    </source>
</evidence>
<protein>
    <submittedName>
        <fullName evidence="3">Membrane protein implicated in regulation of membrane protease activity</fullName>
    </submittedName>
</protein>
<reference evidence="3 4" key="1">
    <citation type="submission" date="2020-07" db="EMBL/GenBank/DDBJ databases">
        <title>Sequencing the genomes of 1000 actinobacteria strains.</title>
        <authorList>
            <person name="Klenk H.-P."/>
        </authorList>
    </citation>
    <scope>NUCLEOTIDE SEQUENCE [LARGE SCALE GENOMIC DNA]</scope>
    <source>
        <strain evidence="3 4">DSM 24723</strain>
    </source>
</reference>
<proteinExistence type="predicted"/>
<name>A0A852X3M1_9MICO</name>
<dbReference type="GO" id="GO:0006508">
    <property type="term" value="P:proteolysis"/>
    <property type="evidence" value="ECO:0007669"/>
    <property type="project" value="UniProtKB-KW"/>
</dbReference>
<feature type="region of interest" description="Disordered" evidence="1">
    <location>
        <begin position="67"/>
        <end position="99"/>
    </location>
</feature>
<organism evidence="3 4">
    <name type="scientific">Janibacter alkaliphilus</name>
    <dbReference type="NCBI Taxonomy" id="1069963"/>
    <lineage>
        <taxon>Bacteria</taxon>
        <taxon>Bacillati</taxon>
        <taxon>Actinomycetota</taxon>
        <taxon>Actinomycetes</taxon>
        <taxon>Micrococcales</taxon>
        <taxon>Intrasporangiaceae</taxon>
        <taxon>Janibacter</taxon>
    </lineage>
</organism>
<keyword evidence="3" id="KW-0645">Protease</keyword>
<dbReference type="GO" id="GO:0008233">
    <property type="term" value="F:peptidase activity"/>
    <property type="evidence" value="ECO:0007669"/>
    <property type="project" value="UniProtKB-KW"/>
</dbReference>
<keyword evidence="2" id="KW-0472">Membrane</keyword>
<sequence>MIRYTLFRFLIFFGCLAALWLLGLRGPNQLPWLVVIAALASMVISYVALRPMRDDVVRKMAARQEERAQAKARRRDTDEAVEDGSGADGTREDGAEDFR</sequence>
<keyword evidence="4" id="KW-1185">Reference proteome</keyword>
<evidence type="ECO:0000313" key="3">
    <source>
        <dbReference type="EMBL" id="NYG37067.1"/>
    </source>
</evidence>
<dbReference type="Pfam" id="PF14012">
    <property type="entry name" value="DUF4229"/>
    <property type="match status" value="1"/>
</dbReference>
<keyword evidence="2" id="KW-1133">Transmembrane helix</keyword>
<dbReference type="AlphaFoldDB" id="A0A852X3M1"/>
<feature type="compositionally biased region" description="Basic and acidic residues" evidence="1">
    <location>
        <begin position="89"/>
        <end position="99"/>
    </location>
</feature>
<feature type="transmembrane region" description="Helical" evidence="2">
    <location>
        <begin position="7"/>
        <end position="24"/>
    </location>
</feature>
<dbReference type="EMBL" id="JACBZX010000001">
    <property type="protein sequence ID" value="NYG37067.1"/>
    <property type="molecule type" value="Genomic_DNA"/>
</dbReference>
<evidence type="ECO:0000256" key="1">
    <source>
        <dbReference type="SAM" id="MobiDB-lite"/>
    </source>
</evidence>
<dbReference type="RefSeq" id="WP_179462494.1">
    <property type="nucleotide sequence ID" value="NZ_JACBZX010000001.1"/>
</dbReference>
<dbReference type="InterPro" id="IPR025323">
    <property type="entry name" value="DUF4229"/>
</dbReference>
<comment type="caution">
    <text evidence="3">The sequence shown here is derived from an EMBL/GenBank/DDBJ whole genome shotgun (WGS) entry which is preliminary data.</text>
</comment>